<dbReference type="Proteomes" id="UP000615446">
    <property type="component" value="Unassembled WGS sequence"/>
</dbReference>
<dbReference type="AlphaFoldDB" id="A0A8H3KXP1"/>
<evidence type="ECO:0000313" key="5">
    <source>
        <dbReference type="Proteomes" id="UP000615446"/>
    </source>
</evidence>
<accession>A0A8H3KXP1</accession>
<evidence type="ECO:0000313" key="4">
    <source>
        <dbReference type="EMBL" id="GES77832.1"/>
    </source>
</evidence>
<proteinExistence type="inferred from homology"/>
<dbReference type="EMBL" id="BLAL01000034">
    <property type="protein sequence ID" value="GES77832.1"/>
    <property type="molecule type" value="Genomic_DNA"/>
</dbReference>
<evidence type="ECO:0000256" key="1">
    <source>
        <dbReference type="ARBA" id="ARBA00006432"/>
    </source>
</evidence>
<dbReference type="PANTHER" id="PTHR43201">
    <property type="entry name" value="ACYL-COA SYNTHETASE"/>
    <property type="match status" value="1"/>
</dbReference>
<dbReference type="Pfam" id="PF00501">
    <property type="entry name" value="AMP-binding"/>
    <property type="match status" value="1"/>
</dbReference>
<organism evidence="4 5">
    <name type="scientific">Rhizophagus clarus</name>
    <dbReference type="NCBI Taxonomy" id="94130"/>
    <lineage>
        <taxon>Eukaryota</taxon>
        <taxon>Fungi</taxon>
        <taxon>Fungi incertae sedis</taxon>
        <taxon>Mucoromycota</taxon>
        <taxon>Glomeromycotina</taxon>
        <taxon>Glomeromycetes</taxon>
        <taxon>Glomerales</taxon>
        <taxon>Glomeraceae</taxon>
        <taxon>Rhizophagus</taxon>
    </lineage>
</organism>
<feature type="domain" description="AMP-binding enzyme C-terminal" evidence="3">
    <location>
        <begin position="472"/>
        <end position="548"/>
    </location>
</feature>
<dbReference type="Pfam" id="PF13193">
    <property type="entry name" value="AMP-binding_C"/>
    <property type="match status" value="1"/>
</dbReference>
<protein>
    <submittedName>
        <fullName evidence="4">AMP-binding protein</fullName>
    </submittedName>
</protein>
<dbReference type="InterPro" id="IPR020845">
    <property type="entry name" value="AMP-binding_CS"/>
</dbReference>
<dbReference type="Gene3D" id="3.40.50.12780">
    <property type="entry name" value="N-terminal domain of ligase-like"/>
    <property type="match status" value="1"/>
</dbReference>
<dbReference type="PANTHER" id="PTHR43201:SF8">
    <property type="entry name" value="ACYL-COA SYNTHETASE FAMILY MEMBER 3"/>
    <property type="match status" value="1"/>
</dbReference>
<dbReference type="Gene3D" id="3.30.300.30">
    <property type="match status" value="1"/>
</dbReference>
<dbReference type="GO" id="GO:0031956">
    <property type="term" value="F:medium-chain fatty acid-CoA ligase activity"/>
    <property type="evidence" value="ECO:0007669"/>
    <property type="project" value="TreeGrafter"/>
</dbReference>
<dbReference type="GO" id="GO:0006631">
    <property type="term" value="P:fatty acid metabolic process"/>
    <property type="evidence" value="ECO:0007669"/>
    <property type="project" value="TreeGrafter"/>
</dbReference>
<evidence type="ECO:0000259" key="2">
    <source>
        <dbReference type="Pfam" id="PF00501"/>
    </source>
</evidence>
<dbReference type="InterPro" id="IPR042099">
    <property type="entry name" value="ANL_N_sf"/>
</dbReference>
<dbReference type="PROSITE" id="PS00455">
    <property type="entry name" value="AMP_BINDING"/>
    <property type="match status" value="1"/>
</dbReference>
<dbReference type="OrthoDB" id="2962993at2759"/>
<evidence type="ECO:0000259" key="3">
    <source>
        <dbReference type="Pfam" id="PF13193"/>
    </source>
</evidence>
<comment type="caution">
    <text evidence="4">The sequence shown here is derived from an EMBL/GenBank/DDBJ whole genome shotgun (WGS) entry which is preliminary data.</text>
</comment>
<sequence length="566" mass="64013">MIFIHYSNNYYNKFLSSLTSKYCRFYSSGQKNTYLPSLPIFTKLLKHAETQSLQKPVIVDVKSNTSHSYQNLVSDVSSFRNKLLKGSFNQNLNEKCVAFLCPNGYDYVVSQWSIWSVGGIAVPLCTTHPQSELLYVLKDSQASTVITHPDFYDKIKSVTKDAGIDDLILVGDKKEKYSDFDGINYKAPSLIPMEESRKALIIYTSGTTGKPKGVVSTHSNIKAQVSSLIEAWRWSDKDRILHVLPLHHLHGILNALTCAIYAGATVEMLPKFDAAEVWNRWMLPERNLALFMAVPTIYSKLIHYYNDNISDELKPKATESCSQFRLMVSGSSALPAPVRNTWKEISGGQILLERYGMSEIGMALSHEYNNEKRFEGCVGLPLPNVQVRLISEDDKDVTNLTETPGEIQVKGQNVFKEYWNKPEATQKEFTQDGWFKTGDIAIITEKEKVYKILGRKSVDIIKSGGYKISSLEIERILLSHPNILDVSVVGVEDPEWGQKIGAVIVLKDKDMMIDLTILKEFLKDKLAKYKIPSLLKIVQELPKNAMGKVGKKELIKLFDKHHMNIK</sequence>
<dbReference type="InterPro" id="IPR000873">
    <property type="entry name" value="AMP-dep_synth/lig_dom"/>
</dbReference>
<dbReference type="InterPro" id="IPR025110">
    <property type="entry name" value="AMP-bd_C"/>
</dbReference>
<dbReference type="SUPFAM" id="SSF56801">
    <property type="entry name" value="Acetyl-CoA synthetase-like"/>
    <property type="match status" value="1"/>
</dbReference>
<dbReference type="CDD" id="cd05941">
    <property type="entry name" value="MCS"/>
    <property type="match status" value="1"/>
</dbReference>
<reference evidence="4" key="1">
    <citation type="submission" date="2019-10" db="EMBL/GenBank/DDBJ databases">
        <title>Conservation and host-specific expression of non-tandemly repeated heterogenous ribosome RNA gene in arbuscular mycorrhizal fungi.</title>
        <authorList>
            <person name="Maeda T."/>
            <person name="Kobayashi Y."/>
            <person name="Nakagawa T."/>
            <person name="Ezawa T."/>
            <person name="Yamaguchi K."/>
            <person name="Bino T."/>
            <person name="Nishimoto Y."/>
            <person name="Shigenobu S."/>
            <person name="Kawaguchi M."/>
        </authorList>
    </citation>
    <scope>NUCLEOTIDE SEQUENCE</scope>
    <source>
        <strain evidence="4">HR1</strain>
    </source>
</reference>
<gene>
    <name evidence="4" type="ORF">RCL2_000516500</name>
</gene>
<feature type="domain" description="AMP-dependent synthetase/ligase" evidence="2">
    <location>
        <begin position="47"/>
        <end position="419"/>
    </location>
</feature>
<dbReference type="InterPro" id="IPR045851">
    <property type="entry name" value="AMP-bd_C_sf"/>
</dbReference>
<comment type="similarity">
    <text evidence="1">Belongs to the ATP-dependent AMP-binding enzyme family.</text>
</comment>
<name>A0A8H3KXP1_9GLOM</name>